<proteinExistence type="predicted"/>
<keyword evidence="2" id="KW-0812">Transmembrane</keyword>
<keyword evidence="2" id="KW-0472">Membrane</keyword>
<feature type="region of interest" description="Disordered" evidence="1">
    <location>
        <begin position="203"/>
        <end position="229"/>
    </location>
</feature>
<dbReference type="EMBL" id="QPFP01000008">
    <property type="protein sequence ID" value="TEB34841.1"/>
    <property type="molecule type" value="Genomic_DNA"/>
</dbReference>
<evidence type="ECO:0000313" key="3">
    <source>
        <dbReference type="EMBL" id="TEB34841.1"/>
    </source>
</evidence>
<dbReference type="AlphaFoldDB" id="A0A4Y7TLK2"/>
<accession>A0A4Y7TLK2</accession>
<organism evidence="3 4">
    <name type="scientific">Coprinellus micaceus</name>
    <name type="common">Glistening ink-cap mushroom</name>
    <name type="synonym">Coprinus micaceus</name>
    <dbReference type="NCBI Taxonomy" id="71717"/>
    <lineage>
        <taxon>Eukaryota</taxon>
        <taxon>Fungi</taxon>
        <taxon>Dikarya</taxon>
        <taxon>Basidiomycota</taxon>
        <taxon>Agaricomycotina</taxon>
        <taxon>Agaricomycetes</taxon>
        <taxon>Agaricomycetidae</taxon>
        <taxon>Agaricales</taxon>
        <taxon>Agaricineae</taxon>
        <taxon>Psathyrellaceae</taxon>
        <taxon>Coprinellus</taxon>
    </lineage>
</organism>
<feature type="transmembrane region" description="Helical" evidence="2">
    <location>
        <begin position="472"/>
        <end position="502"/>
    </location>
</feature>
<keyword evidence="4" id="KW-1185">Reference proteome</keyword>
<dbReference type="Proteomes" id="UP000298030">
    <property type="component" value="Unassembled WGS sequence"/>
</dbReference>
<keyword evidence="2" id="KW-1133">Transmembrane helix</keyword>
<name>A0A4Y7TLK2_COPMI</name>
<sequence>MTFQPTRLRLNNFCFAEERPKLTKVRAAGTNLGPIRKLRLARRTPTPTAKNHQIPDQIGVRRSLGVCLDTISLPNSRPSESHQPGGMPKWQFCPELERGVILDQKGGPFPCEKGHHSVWPHPRPLKGILRHKCYLLHFARQNRILNCATELTVGTAVGPTAVASTEHHISGLLFILGVPSWASTTLEGWRLLLEYIKTKTPPSENGTQANGIVGSSRAQTRRGNGGRGRSSFPLPLPLDLGLIPRAIQPSAKVVKTPKVLPPTDLVFHIYPYTRYEGIPRSLADLSIDWVLGHPRWQFTLDCYMRKITPWNRGYTHFAILNSILYVLATTTCLLGQEWRLPDISCPPHERRSATYHPHLKVELSITILVLSMAQTLVVGSCRPAPRSALTGPRLPDLALLQNVGPAETAGGLFLVHWHQAPQVLKYPFDVFICGFVALSVVVGVVNGARILYSWAKVKAMPISDFSTPRYTWLGAFTDTGLSSIIGLVLALPMGFTASLIVLQEVRSRQAEDVDVIRSRLEGIWIVDPDVPLQNEYGFPFPSQGAVYQRHLVRPLQSKEFGEENNSPVSPYRESQGAVIDAYVQIDPLQGGREDFDPWYDADGCRMGVCTLACSLHLPASIKSFPVAWNIIICEAWFISLRSASVSATIPVKAGPDNPLSLDFWGLWPYEL</sequence>
<gene>
    <name evidence="3" type="ORF">FA13DRAFT_1707059</name>
</gene>
<evidence type="ECO:0000256" key="2">
    <source>
        <dbReference type="SAM" id="Phobius"/>
    </source>
</evidence>
<evidence type="ECO:0000256" key="1">
    <source>
        <dbReference type="SAM" id="MobiDB-lite"/>
    </source>
</evidence>
<feature type="transmembrane region" description="Helical" evidence="2">
    <location>
        <begin position="430"/>
        <end position="452"/>
    </location>
</feature>
<evidence type="ECO:0000313" key="4">
    <source>
        <dbReference type="Proteomes" id="UP000298030"/>
    </source>
</evidence>
<protein>
    <submittedName>
        <fullName evidence="3">Uncharacterized protein</fullName>
    </submittedName>
</protein>
<feature type="transmembrane region" description="Helical" evidence="2">
    <location>
        <begin position="314"/>
        <end position="334"/>
    </location>
</feature>
<comment type="caution">
    <text evidence="3">The sequence shown here is derived from an EMBL/GenBank/DDBJ whole genome shotgun (WGS) entry which is preliminary data.</text>
</comment>
<reference evidence="3 4" key="1">
    <citation type="journal article" date="2019" name="Nat. Ecol. Evol.">
        <title>Megaphylogeny resolves global patterns of mushroom evolution.</title>
        <authorList>
            <person name="Varga T."/>
            <person name="Krizsan K."/>
            <person name="Foldi C."/>
            <person name="Dima B."/>
            <person name="Sanchez-Garcia M."/>
            <person name="Sanchez-Ramirez S."/>
            <person name="Szollosi G.J."/>
            <person name="Szarkandi J.G."/>
            <person name="Papp V."/>
            <person name="Albert L."/>
            <person name="Andreopoulos W."/>
            <person name="Angelini C."/>
            <person name="Antonin V."/>
            <person name="Barry K.W."/>
            <person name="Bougher N.L."/>
            <person name="Buchanan P."/>
            <person name="Buyck B."/>
            <person name="Bense V."/>
            <person name="Catcheside P."/>
            <person name="Chovatia M."/>
            <person name="Cooper J."/>
            <person name="Damon W."/>
            <person name="Desjardin D."/>
            <person name="Finy P."/>
            <person name="Geml J."/>
            <person name="Haridas S."/>
            <person name="Hughes K."/>
            <person name="Justo A."/>
            <person name="Karasinski D."/>
            <person name="Kautmanova I."/>
            <person name="Kiss B."/>
            <person name="Kocsube S."/>
            <person name="Kotiranta H."/>
            <person name="LaButti K.M."/>
            <person name="Lechner B.E."/>
            <person name="Liimatainen K."/>
            <person name="Lipzen A."/>
            <person name="Lukacs Z."/>
            <person name="Mihaltcheva S."/>
            <person name="Morgado L.N."/>
            <person name="Niskanen T."/>
            <person name="Noordeloos M.E."/>
            <person name="Ohm R.A."/>
            <person name="Ortiz-Santana B."/>
            <person name="Ovrebo C."/>
            <person name="Racz N."/>
            <person name="Riley R."/>
            <person name="Savchenko A."/>
            <person name="Shiryaev A."/>
            <person name="Soop K."/>
            <person name="Spirin V."/>
            <person name="Szebenyi C."/>
            <person name="Tomsovsky M."/>
            <person name="Tulloss R.E."/>
            <person name="Uehling J."/>
            <person name="Grigoriev I.V."/>
            <person name="Vagvolgyi C."/>
            <person name="Papp T."/>
            <person name="Martin F.M."/>
            <person name="Miettinen O."/>
            <person name="Hibbett D.S."/>
            <person name="Nagy L.G."/>
        </authorList>
    </citation>
    <scope>NUCLEOTIDE SEQUENCE [LARGE SCALE GENOMIC DNA]</scope>
    <source>
        <strain evidence="3 4">FP101781</strain>
    </source>
</reference>